<reference evidence="2" key="1">
    <citation type="journal article" date="2020" name="Nature">
        <title>Giant virus diversity and host interactions through global metagenomics.</title>
        <authorList>
            <person name="Schulz F."/>
            <person name="Roux S."/>
            <person name="Paez-Espino D."/>
            <person name="Jungbluth S."/>
            <person name="Walsh D.A."/>
            <person name="Denef V.J."/>
            <person name="McMahon K.D."/>
            <person name="Konstantinidis K.T."/>
            <person name="Eloe-Fadrosh E.A."/>
            <person name="Kyrpides N.C."/>
            <person name="Woyke T."/>
        </authorList>
    </citation>
    <scope>NUCLEOTIDE SEQUENCE</scope>
    <source>
        <strain evidence="2">GVMAG-M-3300009180-45</strain>
    </source>
</reference>
<protein>
    <submittedName>
        <fullName evidence="2">Uncharacterized protein</fullName>
    </submittedName>
</protein>
<keyword evidence="1" id="KW-0812">Transmembrane</keyword>
<organism evidence="2">
    <name type="scientific">viral metagenome</name>
    <dbReference type="NCBI Taxonomy" id="1070528"/>
    <lineage>
        <taxon>unclassified sequences</taxon>
        <taxon>metagenomes</taxon>
        <taxon>organismal metagenomes</taxon>
    </lineage>
</organism>
<keyword evidence="1" id="KW-0472">Membrane</keyword>
<dbReference type="AlphaFoldDB" id="A0A6C0F455"/>
<proteinExistence type="predicted"/>
<name>A0A6C0F455_9ZZZZ</name>
<feature type="transmembrane region" description="Helical" evidence="1">
    <location>
        <begin position="104"/>
        <end position="124"/>
    </location>
</feature>
<keyword evidence="1" id="KW-1133">Transmembrane helix</keyword>
<dbReference type="EMBL" id="MN739021">
    <property type="protein sequence ID" value="QHT35413.1"/>
    <property type="molecule type" value="Genomic_DNA"/>
</dbReference>
<evidence type="ECO:0000256" key="1">
    <source>
        <dbReference type="SAM" id="Phobius"/>
    </source>
</evidence>
<evidence type="ECO:0000313" key="2">
    <source>
        <dbReference type="EMBL" id="QHT35413.1"/>
    </source>
</evidence>
<accession>A0A6C0F455</accession>
<sequence>MQSLQRSYEAKLATYNTLVSENNPAKLTEIQTLNGELAALLHSMLAEVAKVKTKAENLNGYKDELLQQLVSMQTDASIMREQKDQYIALEMLRSNQQVNFDTSFRWYALALGIAALLFLIVLMWKGGHAMPTMPTTMSSPMTMADFT</sequence>